<evidence type="ECO:0000313" key="6">
    <source>
        <dbReference type="RefSeq" id="XP_010925305.2"/>
    </source>
</evidence>
<protein>
    <submittedName>
        <fullName evidence="6">Extracellular ribonuclease LE</fullName>
    </submittedName>
</protein>
<evidence type="ECO:0000313" key="5">
    <source>
        <dbReference type="Proteomes" id="UP000504607"/>
    </source>
</evidence>
<keyword evidence="5" id="KW-1185">Reference proteome</keyword>
<dbReference type="Pfam" id="PF00445">
    <property type="entry name" value="Ribonuclease_T2"/>
    <property type="match status" value="1"/>
</dbReference>
<dbReference type="OrthoDB" id="435754at2759"/>
<feature type="chain" id="PRO_5026766776" evidence="4">
    <location>
        <begin position="22"/>
        <end position="249"/>
    </location>
</feature>
<dbReference type="InterPro" id="IPR001568">
    <property type="entry name" value="RNase_T2-like"/>
</dbReference>
<dbReference type="FunCoup" id="A0A6I9RFT6">
    <property type="interactions" value="434"/>
</dbReference>
<accession>A0A6I9RFT6</accession>
<dbReference type="CDD" id="cd01061">
    <property type="entry name" value="RNase_T2_euk"/>
    <property type="match status" value="1"/>
</dbReference>
<dbReference type="Proteomes" id="UP000504607">
    <property type="component" value="Chromosome 7"/>
</dbReference>
<dbReference type="GO" id="GO:0033897">
    <property type="term" value="F:ribonuclease T2 activity"/>
    <property type="evidence" value="ECO:0007669"/>
    <property type="project" value="InterPro"/>
</dbReference>
<dbReference type="InterPro" id="IPR036430">
    <property type="entry name" value="RNase_T2-like_sf"/>
</dbReference>
<evidence type="ECO:0000256" key="4">
    <source>
        <dbReference type="SAM" id="SignalP"/>
    </source>
</evidence>
<evidence type="ECO:0000256" key="2">
    <source>
        <dbReference type="ARBA" id="ARBA00023157"/>
    </source>
</evidence>
<proteinExistence type="inferred from homology"/>
<sequence>MASRLAVVFLLGLLFASPLLAIKSFDFFYLVFMWPGAYCAQSKCCVPTTGLPAEDFFLWGLQTYNATTMKAVTKCIKNSPFYINQLSNMREELDSYWSNIKCPSTNGQSTWKKTWKLYGVCSGMNETDYFQFALELRAKVDLLSLLSKKGIYPDFNLYYLTDIQSAIAEGIGVTPEIRCSKGPYDKFQLYQVYICVNKDGEFMECPGSQGFTCSSSILFHPFHDWMLNKTSAIDSNYIKMPISWSDQDD</sequence>
<comment type="similarity">
    <text evidence="1 3">Belongs to the RNase T2 family.</text>
</comment>
<dbReference type="GO" id="GO:0003723">
    <property type="term" value="F:RNA binding"/>
    <property type="evidence" value="ECO:0007669"/>
    <property type="project" value="InterPro"/>
</dbReference>
<dbReference type="Gene3D" id="3.90.730.10">
    <property type="entry name" value="Ribonuclease T2-like"/>
    <property type="match status" value="1"/>
</dbReference>
<name>A0A6I9RFT6_ELAGV</name>
<organism evidence="5 6">
    <name type="scientific">Elaeis guineensis var. tenera</name>
    <name type="common">Oil palm</name>
    <dbReference type="NCBI Taxonomy" id="51953"/>
    <lineage>
        <taxon>Eukaryota</taxon>
        <taxon>Viridiplantae</taxon>
        <taxon>Streptophyta</taxon>
        <taxon>Embryophyta</taxon>
        <taxon>Tracheophyta</taxon>
        <taxon>Spermatophyta</taxon>
        <taxon>Magnoliopsida</taxon>
        <taxon>Liliopsida</taxon>
        <taxon>Arecaceae</taxon>
        <taxon>Arecoideae</taxon>
        <taxon>Cocoseae</taxon>
        <taxon>Elaeidinae</taxon>
        <taxon>Elaeis</taxon>
    </lineage>
</organism>
<keyword evidence="2" id="KW-1015">Disulfide bond</keyword>
<dbReference type="SUPFAM" id="SSF55895">
    <property type="entry name" value="Ribonuclease Rh-like"/>
    <property type="match status" value="1"/>
</dbReference>
<dbReference type="AlphaFoldDB" id="A0A6I9RFT6"/>
<dbReference type="PANTHER" id="PTHR11240">
    <property type="entry name" value="RIBONUCLEASE T2"/>
    <property type="match status" value="1"/>
</dbReference>
<keyword evidence="4" id="KW-0732">Signal</keyword>
<dbReference type="InParanoid" id="A0A6I9RFT6"/>
<dbReference type="GO" id="GO:0006401">
    <property type="term" value="P:RNA catabolic process"/>
    <property type="evidence" value="ECO:0007669"/>
    <property type="project" value="TreeGrafter"/>
</dbReference>
<gene>
    <name evidence="6" type="primary">LOC105047884</name>
</gene>
<dbReference type="RefSeq" id="XP_010925305.2">
    <property type="nucleotide sequence ID" value="XM_010927003.3"/>
</dbReference>
<dbReference type="InterPro" id="IPR033697">
    <property type="entry name" value="Ribonuclease_T2_eukaryotic"/>
</dbReference>
<dbReference type="PANTHER" id="PTHR11240:SF57">
    <property type="entry name" value="OS09G0538000 PROTEIN"/>
    <property type="match status" value="1"/>
</dbReference>
<evidence type="ECO:0000256" key="3">
    <source>
        <dbReference type="RuleBase" id="RU004328"/>
    </source>
</evidence>
<dbReference type="GO" id="GO:0005576">
    <property type="term" value="C:extracellular region"/>
    <property type="evidence" value="ECO:0007669"/>
    <property type="project" value="TreeGrafter"/>
</dbReference>
<feature type="signal peptide" evidence="4">
    <location>
        <begin position="1"/>
        <end position="21"/>
    </location>
</feature>
<evidence type="ECO:0000256" key="1">
    <source>
        <dbReference type="ARBA" id="ARBA00007469"/>
    </source>
</evidence>
<reference evidence="6" key="1">
    <citation type="submission" date="2025-08" db="UniProtKB">
        <authorList>
            <consortium name="RefSeq"/>
        </authorList>
    </citation>
    <scope>IDENTIFICATION</scope>
</reference>